<dbReference type="RefSeq" id="WP_143265312.1">
    <property type="nucleotide sequence ID" value="NZ_JADBEG010000001.1"/>
</dbReference>
<proteinExistence type="predicted"/>
<reference evidence="2 3" key="1">
    <citation type="submission" date="2020-10" db="EMBL/GenBank/DDBJ databases">
        <title>Sequencing the genomes of 1000 actinobacteria strains.</title>
        <authorList>
            <person name="Klenk H.-P."/>
        </authorList>
    </citation>
    <scope>NUCLEOTIDE SEQUENCE [LARGE SCALE GENOMIC DNA]</scope>
    <source>
        <strain evidence="2 3">DSM 44653</strain>
    </source>
</reference>
<organism evidence="2 3">
    <name type="scientific">Amycolatopsis lexingtonensis</name>
    <dbReference type="NCBI Taxonomy" id="218822"/>
    <lineage>
        <taxon>Bacteria</taxon>
        <taxon>Bacillati</taxon>
        <taxon>Actinomycetota</taxon>
        <taxon>Actinomycetes</taxon>
        <taxon>Pseudonocardiales</taxon>
        <taxon>Pseudonocardiaceae</taxon>
        <taxon>Amycolatopsis</taxon>
    </lineage>
</organism>
<evidence type="ECO:0000256" key="1">
    <source>
        <dbReference type="SAM" id="Phobius"/>
    </source>
</evidence>
<accession>A0ABR9ICJ0</accession>
<evidence type="ECO:0000313" key="2">
    <source>
        <dbReference type="EMBL" id="MBE1500899.1"/>
    </source>
</evidence>
<feature type="transmembrane region" description="Helical" evidence="1">
    <location>
        <begin position="82"/>
        <end position="100"/>
    </location>
</feature>
<keyword evidence="1" id="KW-1133">Transmembrane helix</keyword>
<sequence length="268" mass="28115">MNTHGPVRPGEPTYREVVATGAWLARHGALTRVPTRLIAVRVGARSRELAPILILTAVLYFCLTVVKLASGDHVLFHVYRELLIAAVFAVWLLVRGQGVWNRDALAGHPNPPGDRPRAAAGLLGGWYFASLAWTFAGGAALYAALAVTRPEDRTGALLSLAILAVGLVPAARVLFRAFFARVIAEDEPSAAVDGVVRAQDAHVFALPALFAVLAAGNAWTSWVVVQGGHAVIAVGTQLTAWLLFGRRPLPPGAYGLPFEVGGGAGGGA</sequence>
<evidence type="ECO:0000313" key="3">
    <source>
        <dbReference type="Proteomes" id="UP000631670"/>
    </source>
</evidence>
<name>A0ABR9ICJ0_9PSEU</name>
<feature type="transmembrane region" description="Helical" evidence="1">
    <location>
        <begin position="49"/>
        <end position="70"/>
    </location>
</feature>
<keyword evidence="1" id="KW-0812">Transmembrane</keyword>
<feature type="transmembrane region" description="Helical" evidence="1">
    <location>
        <begin position="120"/>
        <end position="145"/>
    </location>
</feature>
<gene>
    <name evidence="2" type="ORF">H4696_007999</name>
</gene>
<dbReference type="EMBL" id="JADBEG010000001">
    <property type="protein sequence ID" value="MBE1500899.1"/>
    <property type="molecule type" value="Genomic_DNA"/>
</dbReference>
<protein>
    <submittedName>
        <fullName evidence="2">Uncharacterized protein</fullName>
    </submittedName>
</protein>
<dbReference type="Proteomes" id="UP000631670">
    <property type="component" value="Unassembled WGS sequence"/>
</dbReference>
<keyword evidence="1" id="KW-0472">Membrane</keyword>
<keyword evidence="3" id="KW-1185">Reference proteome</keyword>
<feature type="transmembrane region" description="Helical" evidence="1">
    <location>
        <begin position="157"/>
        <end position="179"/>
    </location>
</feature>
<comment type="caution">
    <text evidence="2">The sequence shown here is derived from an EMBL/GenBank/DDBJ whole genome shotgun (WGS) entry which is preliminary data.</text>
</comment>